<dbReference type="GO" id="GO:0015179">
    <property type="term" value="F:L-amino acid transmembrane transporter activity"/>
    <property type="evidence" value="ECO:0007669"/>
    <property type="project" value="TreeGrafter"/>
</dbReference>
<evidence type="ECO:0000313" key="7">
    <source>
        <dbReference type="Proteomes" id="UP000005384"/>
    </source>
</evidence>
<keyword evidence="4 5" id="KW-0472">Membrane</keyword>
<feature type="transmembrane region" description="Helical" evidence="5">
    <location>
        <begin position="352"/>
        <end position="375"/>
    </location>
</feature>
<feature type="transmembrane region" description="Helical" evidence="5">
    <location>
        <begin position="12"/>
        <end position="33"/>
    </location>
</feature>
<reference evidence="6 7" key="1">
    <citation type="submission" date="2011-08" db="EMBL/GenBank/DDBJ databases">
        <title>The Genome Sequence of Clostridium hathewayi WAL-18680.</title>
        <authorList>
            <consortium name="The Broad Institute Genome Sequencing Platform"/>
            <person name="Earl A."/>
            <person name="Ward D."/>
            <person name="Feldgarden M."/>
            <person name="Gevers D."/>
            <person name="Finegold S.M."/>
            <person name="Summanen P.H."/>
            <person name="Molitoris D.R."/>
            <person name="Song M."/>
            <person name="Daigneault M."/>
            <person name="Allen-Vercoe E."/>
            <person name="Young S.K."/>
            <person name="Zeng Q."/>
            <person name="Gargeya S."/>
            <person name="Fitzgerald M."/>
            <person name="Haas B."/>
            <person name="Abouelleil A."/>
            <person name="Alvarado L."/>
            <person name="Arachchi H.M."/>
            <person name="Berlin A."/>
            <person name="Brown A."/>
            <person name="Chapman S.B."/>
            <person name="Chen Z."/>
            <person name="Dunbar C."/>
            <person name="Freedman E."/>
            <person name="Gearin G."/>
            <person name="Gellesch M."/>
            <person name="Goldberg J."/>
            <person name="Griggs A."/>
            <person name="Gujja S."/>
            <person name="Heiman D."/>
            <person name="Howarth C."/>
            <person name="Larson L."/>
            <person name="Lui A."/>
            <person name="MacDonald P.J.P."/>
            <person name="Montmayeur A."/>
            <person name="Murphy C."/>
            <person name="Neiman D."/>
            <person name="Pearson M."/>
            <person name="Priest M."/>
            <person name="Roberts A."/>
            <person name="Saif S."/>
            <person name="Shea T."/>
            <person name="Shenoy N."/>
            <person name="Sisk P."/>
            <person name="Stolte C."/>
            <person name="Sykes S."/>
            <person name="Wortman J."/>
            <person name="Nusbaum C."/>
            <person name="Birren B."/>
        </authorList>
    </citation>
    <scope>NUCLEOTIDE SEQUENCE [LARGE SCALE GENOMIC DNA]</scope>
    <source>
        <strain evidence="6 7">WAL-18680</strain>
    </source>
</reference>
<dbReference type="OrthoDB" id="3181223at2"/>
<dbReference type="Proteomes" id="UP000005384">
    <property type="component" value="Unassembled WGS sequence"/>
</dbReference>
<feature type="transmembrane region" description="Helical" evidence="5">
    <location>
        <begin position="163"/>
        <end position="180"/>
    </location>
</feature>
<evidence type="ECO:0000256" key="3">
    <source>
        <dbReference type="ARBA" id="ARBA00022989"/>
    </source>
</evidence>
<dbReference type="Pfam" id="PF13520">
    <property type="entry name" value="AA_permease_2"/>
    <property type="match status" value="1"/>
</dbReference>
<comment type="subcellular location">
    <subcellularLocation>
        <location evidence="1">Membrane</location>
        <topology evidence="1">Multi-pass membrane protein</topology>
    </subcellularLocation>
</comment>
<dbReference type="GO" id="GO:0016020">
    <property type="term" value="C:membrane"/>
    <property type="evidence" value="ECO:0007669"/>
    <property type="project" value="UniProtKB-SubCell"/>
</dbReference>
<feature type="transmembrane region" description="Helical" evidence="5">
    <location>
        <begin position="328"/>
        <end position="346"/>
    </location>
</feature>
<dbReference type="RefSeq" id="WP_006779062.1">
    <property type="nucleotide sequence ID" value="NZ_CP040506.1"/>
</dbReference>
<keyword evidence="7" id="KW-1185">Reference proteome</keyword>
<keyword evidence="2 5" id="KW-0812">Transmembrane</keyword>
<dbReference type="InterPro" id="IPR002293">
    <property type="entry name" value="AA/rel_permease1"/>
</dbReference>
<evidence type="ECO:0000256" key="5">
    <source>
        <dbReference type="SAM" id="Phobius"/>
    </source>
</evidence>
<feature type="transmembrane region" description="Helical" evidence="5">
    <location>
        <begin position="200"/>
        <end position="219"/>
    </location>
</feature>
<feature type="transmembrane region" description="Helical" evidence="5">
    <location>
        <begin position="231"/>
        <end position="258"/>
    </location>
</feature>
<dbReference type="AlphaFoldDB" id="G5IC93"/>
<evidence type="ECO:0000313" key="6">
    <source>
        <dbReference type="EMBL" id="EHI61011.1"/>
    </source>
</evidence>
<evidence type="ECO:0000256" key="2">
    <source>
        <dbReference type="ARBA" id="ARBA00022692"/>
    </source>
</evidence>
<sequence>MSTNKNELKREMGLFSAISVLVGTVIGSGIFTVPGKIAASAGSIGPTILAWLIAGAGAVLCALVYAELSPAMPKAGGSYVYIDEAFGHCASFVYGWSMIFGLFLPVMAMMASAFASNFAVLFPGLNLSVTGERLVATALILILAGVNLLGVKNGSAVQNIFTVAKVTVLVVASVGGLFALKPENFTTMTTETVEWGNSFATAVPALAAMGGYYTLSYMSGEIKNPKRNLPLATIIGMGIVIIINILLTVACVGSVGFANLAGSMTPVSDTAQVAFGSFGAALITLGATVSIFGSTNGTLLSFPRVAYAMAENRMMFSFFSKLHPKYKTPYITILVYAAGAVMFIWTGNFMTFLMMSTFVGCLSEVAVCLSLFVLRKKQPDMERPFKMWGYPVTAILATVITMILACSVSIQEIISGSLLMLTSIPAYFIFLYTRNRKQSSTADQ</sequence>
<proteinExistence type="predicted"/>
<protein>
    <recommendedName>
        <fullName evidence="8">Amino acid permease/ SLC12A domain-containing protein</fullName>
    </recommendedName>
</protein>
<organism evidence="6 7">
    <name type="scientific">Hungatella hathewayi WAL-18680</name>
    <dbReference type="NCBI Taxonomy" id="742737"/>
    <lineage>
        <taxon>Bacteria</taxon>
        <taxon>Bacillati</taxon>
        <taxon>Bacillota</taxon>
        <taxon>Clostridia</taxon>
        <taxon>Lachnospirales</taxon>
        <taxon>Lachnospiraceae</taxon>
        <taxon>Hungatella</taxon>
    </lineage>
</organism>
<comment type="caution">
    <text evidence="6">The sequence shown here is derived from an EMBL/GenBank/DDBJ whole genome shotgun (WGS) entry which is preliminary data.</text>
</comment>
<accession>G5IC93</accession>
<dbReference type="PANTHER" id="PTHR11785:SF512">
    <property type="entry name" value="SOBREMESA, ISOFORM B"/>
    <property type="match status" value="1"/>
</dbReference>
<keyword evidence="3 5" id="KW-1133">Transmembrane helix</keyword>
<feature type="transmembrane region" description="Helical" evidence="5">
    <location>
        <begin position="48"/>
        <end position="68"/>
    </location>
</feature>
<name>G5IC93_9FIRM</name>
<dbReference type="PIRSF" id="PIRSF006060">
    <property type="entry name" value="AA_transporter"/>
    <property type="match status" value="1"/>
</dbReference>
<dbReference type="PANTHER" id="PTHR11785">
    <property type="entry name" value="AMINO ACID TRANSPORTER"/>
    <property type="match status" value="1"/>
</dbReference>
<feature type="transmembrane region" description="Helical" evidence="5">
    <location>
        <begin position="278"/>
        <end position="307"/>
    </location>
</feature>
<dbReference type="Gene3D" id="1.20.1740.10">
    <property type="entry name" value="Amino acid/polyamine transporter I"/>
    <property type="match status" value="1"/>
</dbReference>
<feature type="transmembrane region" description="Helical" evidence="5">
    <location>
        <begin position="387"/>
        <end position="410"/>
    </location>
</feature>
<feature type="transmembrane region" description="Helical" evidence="5">
    <location>
        <begin position="416"/>
        <end position="433"/>
    </location>
</feature>
<evidence type="ECO:0000256" key="4">
    <source>
        <dbReference type="ARBA" id="ARBA00023136"/>
    </source>
</evidence>
<feature type="transmembrane region" description="Helical" evidence="5">
    <location>
        <begin position="89"/>
        <end position="114"/>
    </location>
</feature>
<feature type="transmembrane region" description="Helical" evidence="5">
    <location>
        <begin position="134"/>
        <end position="151"/>
    </location>
</feature>
<gene>
    <name evidence="6" type="ORF">HMPREF9473_01076</name>
</gene>
<dbReference type="InterPro" id="IPR050598">
    <property type="entry name" value="AminoAcid_Transporter"/>
</dbReference>
<dbReference type="EMBL" id="ADLN01000009">
    <property type="protein sequence ID" value="EHI61011.1"/>
    <property type="molecule type" value="Genomic_DNA"/>
</dbReference>
<dbReference type="HOGENOM" id="CLU_007946_3_4_9"/>
<evidence type="ECO:0008006" key="8">
    <source>
        <dbReference type="Google" id="ProtNLM"/>
    </source>
</evidence>
<dbReference type="PATRIC" id="fig|742737.3.peg.1081"/>
<evidence type="ECO:0000256" key="1">
    <source>
        <dbReference type="ARBA" id="ARBA00004141"/>
    </source>
</evidence>